<dbReference type="Proteomes" id="UP000231157">
    <property type="component" value="Unassembled WGS sequence"/>
</dbReference>
<dbReference type="PANTHER" id="PTHR11586:SF37">
    <property type="entry name" value="TRNA-BINDING DOMAIN-CONTAINING PROTEIN"/>
    <property type="match status" value="1"/>
</dbReference>
<dbReference type="Gene3D" id="2.40.50.140">
    <property type="entry name" value="Nucleic acid-binding proteins"/>
    <property type="match status" value="1"/>
</dbReference>
<dbReference type="InterPro" id="IPR012340">
    <property type="entry name" value="NA-bd_OB-fold"/>
</dbReference>
<dbReference type="GO" id="GO:0006431">
    <property type="term" value="P:methionyl-tRNA aminoacylation"/>
    <property type="evidence" value="ECO:0007669"/>
    <property type="project" value="InterPro"/>
</dbReference>
<dbReference type="NCBIfam" id="TIGR00399">
    <property type="entry name" value="metG_C_term"/>
    <property type="match status" value="1"/>
</dbReference>
<dbReference type="InterPro" id="IPR002547">
    <property type="entry name" value="tRNA-bd_dom"/>
</dbReference>
<keyword evidence="2 3" id="KW-0694">RNA-binding</keyword>
<sequence length="122" mass="13383">METPERKEEKTSSHVSFERWKSLDIRVGKISGAERVLGSEKLIKLAVETGEDEFPSGRCIVAGIGLKYEPENLIGREVTIIANLEPRKLMGIESQGMLLAANDDGPVLLIPEREVPPGSKIS</sequence>
<reference evidence="6" key="1">
    <citation type="submission" date="2017-09" db="EMBL/GenBank/DDBJ databases">
        <title>Depth-based differentiation of microbial function through sediment-hosted aquifers and enrichment of novel symbionts in the deep terrestrial subsurface.</title>
        <authorList>
            <person name="Probst A.J."/>
            <person name="Ladd B."/>
            <person name="Jarett J.K."/>
            <person name="Geller-Mcgrath D.E."/>
            <person name="Sieber C.M.K."/>
            <person name="Emerson J.B."/>
            <person name="Anantharaman K."/>
            <person name="Thomas B.C."/>
            <person name="Malmstrom R."/>
            <person name="Stieglmeier M."/>
            <person name="Klingl A."/>
            <person name="Woyke T."/>
            <person name="Ryan C.M."/>
            <person name="Banfield J.F."/>
        </authorList>
    </citation>
    <scope>NUCLEOTIDE SEQUENCE [LARGE SCALE GENOMIC DNA]</scope>
</reference>
<dbReference type="AlphaFoldDB" id="A0A2H0USQ6"/>
<keyword evidence="1 3" id="KW-0820">tRNA-binding</keyword>
<dbReference type="PANTHER" id="PTHR11586">
    <property type="entry name" value="TRNA-AMINOACYLATION COFACTOR ARC1 FAMILY MEMBER"/>
    <property type="match status" value="1"/>
</dbReference>
<dbReference type="EMBL" id="PFAZ01000001">
    <property type="protein sequence ID" value="PIR89421.1"/>
    <property type="molecule type" value="Genomic_DNA"/>
</dbReference>
<proteinExistence type="predicted"/>
<gene>
    <name evidence="5" type="primary">metG</name>
    <name evidence="5" type="ORF">COU07_00785</name>
</gene>
<comment type="caution">
    <text evidence="5">The sequence shown here is derived from an EMBL/GenBank/DDBJ whole genome shotgun (WGS) entry which is preliminary data.</text>
</comment>
<evidence type="ECO:0000313" key="6">
    <source>
        <dbReference type="Proteomes" id="UP000231157"/>
    </source>
</evidence>
<dbReference type="GO" id="GO:0005524">
    <property type="term" value="F:ATP binding"/>
    <property type="evidence" value="ECO:0007669"/>
    <property type="project" value="InterPro"/>
</dbReference>
<keyword evidence="5" id="KW-0436">Ligase</keyword>
<organism evidence="5 6">
    <name type="scientific">Candidatus Harrisonbacteria bacterium CG10_big_fil_rev_8_21_14_0_10_40_38</name>
    <dbReference type="NCBI Taxonomy" id="1974583"/>
    <lineage>
        <taxon>Bacteria</taxon>
        <taxon>Candidatus Harrisoniibacteriota</taxon>
    </lineage>
</organism>
<dbReference type="Pfam" id="PF01588">
    <property type="entry name" value="tRNA_bind"/>
    <property type="match status" value="1"/>
</dbReference>
<dbReference type="PROSITE" id="PS50886">
    <property type="entry name" value="TRBD"/>
    <property type="match status" value="1"/>
</dbReference>
<protein>
    <submittedName>
        <fullName evidence="5">Methionine--tRNA ligase subunit beta</fullName>
    </submittedName>
</protein>
<accession>A0A2H0USQ6</accession>
<dbReference type="GO" id="GO:0000049">
    <property type="term" value="F:tRNA binding"/>
    <property type="evidence" value="ECO:0007669"/>
    <property type="project" value="UniProtKB-UniRule"/>
</dbReference>
<dbReference type="InterPro" id="IPR051270">
    <property type="entry name" value="Tyrosine-tRNA_ligase_regulator"/>
</dbReference>
<name>A0A2H0USQ6_9BACT</name>
<evidence type="ECO:0000256" key="2">
    <source>
        <dbReference type="ARBA" id="ARBA00022884"/>
    </source>
</evidence>
<dbReference type="InterPro" id="IPR004495">
    <property type="entry name" value="Met-tRNA-synth_bsu_C"/>
</dbReference>
<evidence type="ECO:0000256" key="1">
    <source>
        <dbReference type="ARBA" id="ARBA00022555"/>
    </source>
</evidence>
<feature type="domain" description="TRNA-binding" evidence="4">
    <location>
        <begin position="19"/>
        <end position="122"/>
    </location>
</feature>
<evidence type="ECO:0000313" key="5">
    <source>
        <dbReference type="EMBL" id="PIR89421.1"/>
    </source>
</evidence>
<dbReference type="GO" id="GO:0004825">
    <property type="term" value="F:methionine-tRNA ligase activity"/>
    <property type="evidence" value="ECO:0007669"/>
    <property type="project" value="InterPro"/>
</dbReference>
<evidence type="ECO:0000259" key="4">
    <source>
        <dbReference type="PROSITE" id="PS50886"/>
    </source>
</evidence>
<evidence type="ECO:0000256" key="3">
    <source>
        <dbReference type="PROSITE-ProRule" id="PRU00209"/>
    </source>
</evidence>
<dbReference type="SUPFAM" id="SSF50249">
    <property type="entry name" value="Nucleic acid-binding proteins"/>
    <property type="match status" value="1"/>
</dbReference>